<evidence type="ECO:0000313" key="4">
    <source>
        <dbReference type="EMBL" id="KAL0276604.1"/>
    </source>
</evidence>
<evidence type="ECO:0000256" key="2">
    <source>
        <dbReference type="ARBA" id="ARBA00038160"/>
    </source>
</evidence>
<dbReference type="PANTHER" id="PTHR11079:SF156">
    <property type="entry name" value="INACTIVE TRNA-SPECIFIC ADENOSINE DEAMINASE-LIKE PROTEIN 3-RELATED"/>
    <property type="match status" value="1"/>
</dbReference>
<evidence type="ECO:0000256" key="1">
    <source>
        <dbReference type="ARBA" id="ARBA00022694"/>
    </source>
</evidence>
<sequence length="312" mass="34899">MKIRAVLDGKYYEEVPTVKVYAGVLATLRHVSRVITSLNVLLPVPSLQHLKRVKRSDGKIYVILDLAPETEETPPKRMRLEEEPIIAALRGKGFVPEEYELVGVEVHDVPAAAPLTRAQYEKSAKYWPVNFHPVKKLEALMSETIFDASEEEFHLSNMNRVAEEATAAGKNVALVVDFENRLPIARGIDRVEAHPLQHAIMVAVDAVASTHEGGGAWDLPFGELALVKNREPKKPDPSDEDGEEIGPYLCTGYDLYVYKEPCVMCAMSLVHSRVKRIFFRVLNPKRGALASKCQIQSVRDLNHHYGVFHVGD</sequence>
<keyword evidence="1" id="KW-0819">tRNA processing</keyword>
<protein>
    <recommendedName>
        <fullName evidence="3">CMP/dCMP-type deaminase domain-containing protein</fullName>
    </recommendedName>
</protein>
<comment type="similarity">
    <text evidence="2">Belongs to the cytidine and deoxycytidylate deaminase family. ADAT3 subfamily.</text>
</comment>
<dbReference type="GO" id="GO:0005737">
    <property type="term" value="C:cytoplasm"/>
    <property type="evidence" value="ECO:0007669"/>
    <property type="project" value="TreeGrafter"/>
</dbReference>
<reference evidence="4" key="1">
    <citation type="journal article" date="2024" name="Gigascience">
        <title>Chromosome-level genome of the poultry shaft louse Menopon gallinae provides insight into the host-switching and adaptive evolution of parasitic lice.</title>
        <authorList>
            <person name="Xu Y."/>
            <person name="Ma L."/>
            <person name="Liu S."/>
            <person name="Liang Y."/>
            <person name="Liu Q."/>
            <person name="He Z."/>
            <person name="Tian L."/>
            <person name="Duan Y."/>
            <person name="Cai W."/>
            <person name="Li H."/>
            <person name="Song F."/>
        </authorList>
    </citation>
    <scope>NUCLEOTIDE SEQUENCE</scope>
    <source>
        <strain evidence="4">Cailab_2023a</strain>
    </source>
</reference>
<dbReference type="EMBL" id="JARGDH010000002">
    <property type="protein sequence ID" value="KAL0276604.1"/>
    <property type="molecule type" value="Genomic_DNA"/>
</dbReference>
<dbReference type="Gene3D" id="3.40.140.10">
    <property type="entry name" value="Cytidine Deaminase, domain 2"/>
    <property type="match status" value="1"/>
</dbReference>
<dbReference type="PROSITE" id="PS51747">
    <property type="entry name" value="CYT_DCMP_DEAMINASES_2"/>
    <property type="match status" value="1"/>
</dbReference>
<dbReference type="InterPro" id="IPR016193">
    <property type="entry name" value="Cytidine_deaminase-like"/>
</dbReference>
<dbReference type="GO" id="GO:0052717">
    <property type="term" value="F:tRNA-specific adenosine-34 deaminase activity"/>
    <property type="evidence" value="ECO:0007669"/>
    <property type="project" value="TreeGrafter"/>
</dbReference>
<accession>A0AAW2I338</accession>
<dbReference type="PANTHER" id="PTHR11079">
    <property type="entry name" value="CYTOSINE DEAMINASE FAMILY MEMBER"/>
    <property type="match status" value="1"/>
</dbReference>
<dbReference type="AlphaFoldDB" id="A0AAW2I338"/>
<evidence type="ECO:0000259" key="3">
    <source>
        <dbReference type="PROSITE" id="PS51747"/>
    </source>
</evidence>
<comment type="caution">
    <text evidence="4">The sequence shown here is derived from an EMBL/GenBank/DDBJ whole genome shotgun (WGS) entry which is preliminary data.</text>
</comment>
<name>A0AAW2I338_9NEOP</name>
<dbReference type="Pfam" id="PF00383">
    <property type="entry name" value="dCMP_cyt_deam_1"/>
    <property type="match status" value="1"/>
</dbReference>
<dbReference type="GO" id="GO:0008033">
    <property type="term" value="P:tRNA processing"/>
    <property type="evidence" value="ECO:0007669"/>
    <property type="project" value="UniProtKB-KW"/>
</dbReference>
<proteinExistence type="inferred from homology"/>
<dbReference type="SUPFAM" id="SSF53927">
    <property type="entry name" value="Cytidine deaminase-like"/>
    <property type="match status" value="1"/>
</dbReference>
<gene>
    <name evidence="4" type="ORF">PYX00_004148</name>
</gene>
<dbReference type="InterPro" id="IPR002125">
    <property type="entry name" value="CMP_dCMP_dom"/>
</dbReference>
<organism evidence="4">
    <name type="scientific">Menopon gallinae</name>
    <name type="common">poultry shaft louse</name>
    <dbReference type="NCBI Taxonomy" id="328185"/>
    <lineage>
        <taxon>Eukaryota</taxon>
        <taxon>Metazoa</taxon>
        <taxon>Ecdysozoa</taxon>
        <taxon>Arthropoda</taxon>
        <taxon>Hexapoda</taxon>
        <taxon>Insecta</taxon>
        <taxon>Pterygota</taxon>
        <taxon>Neoptera</taxon>
        <taxon>Paraneoptera</taxon>
        <taxon>Psocodea</taxon>
        <taxon>Troctomorpha</taxon>
        <taxon>Phthiraptera</taxon>
        <taxon>Amblycera</taxon>
        <taxon>Menoponidae</taxon>
        <taxon>Menopon</taxon>
    </lineage>
</organism>
<dbReference type="GO" id="GO:0005634">
    <property type="term" value="C:nucleus"/>
    <property type="evidence" value="ECO:0007669"/>
    <property type="project" value="TreeGrafter"/>
</dbReference>
<feature type="domain" description="CMP/dCMP-type deaminase" evidence="3">
    <location>
        <begin position="149"/>
        <end position="308"/>
    </location>
</feature>